<reference evidence="1 2" key="1">
    <citation type="submission" date="2016-11" db="EMBL/GenBank/DDBJ databases">
        <authorList>
            <person name="Varghese N."/>
            <person name="Submissions S."/>
        </authorList>
    </citation>
    <scope>NUCLEOTIDE SEQUENCE [LARGE SCALE GENOMIC DNA]</scope>
    <source>
        <strain evidence="1 2">DSM 19027</strain>
    </source>
</reference>
<sequence>MIEFFIELIGEIADLFLGLWIDNIGLKRKKRSNKGSAV</sequence>
<proteinExistence type="predicted"/>
<organism evidence="1 2">
    <name type="scientific">Thermoclostridium caenicola</name>
    <dbReference type="NCBI Taxonomy" id="659425"/>
    <lineage>
        <taxon>Bacteria</taxon>
        <taxon>Bacillati</taxon>
        <taxon>Bacillota</taxon>
        <taxon>Clostridia</taxon>
        <taxon>Eubacteriales</taxon>
        <taxon>Oscillospiraceae</taxon>
        <taxon>Thermoclostridium</taxon>
    </lineage>
</organism>
<accession>A0A1M6AFQ5</accession>
<evidence type="ECO:0000313" key="2">
    <source>
        <dbReference type="Proteomes" id="UP000324781"/>
    </source>
</evidence>
<dbReference type="Proteomes" id="UP000324781">
    <property type="component" value="Unassembled WGS sequence"/>
</dbReference>
<protein>
    <submittedName>
        <fullName evidence="1">Uncharacterized protein</fullName>
    </submittedName>
</protein>
<gene>
    <name evidence="1" type="ORF">SAMN05444373_100125</name>
</gene>
<keyword evidence="2" id="KW-1185">Reference proteome</keyword>
<evidence type="ECO:0000313" key="1">
    <source>
        <dbReference type="EMBL" id="SHI35374.1"/>
    </source>
</evidence>
<dbReference type="AlphaFoldDB" id="A0A1M6AFQ5"/>
<name>A0A1M6AFQ5_9FIRM</name>
<dbReference type="EMBL" id="FQZP01000001">
    <property type="protein sequence ID" value="SHI35374.1"/>
    <property type="molecule type" value="Genomic_DNA"/>
</dbReference>